<keyword evidence="6 17" id="KW-0560">Oxidoreductase</keyword>
<dbReference type="SUPFAM" id="SSF52833">
    <property type="entry name" value="Thioredoxin-like"/>
    <property type="match status" value="1"/>
</dbReference>
<protein>
    <recommendedName>
        <fullName evidence="13">Putative peroxiredoxin bcp</fullName>
        <ecNumber evidence="3">1.11.1.24</ecNumber>
    </recommendedName>
    <alternativeName>
        <fullName evidence="14">Bacterioferritin comigratory protein homolog</fullName>
    </alternativeName>
    <alternativeName>
        <fullName evidence="9">Thioredoxin peroxidase</fullName>
    </alternativeName>
    <alternativeName>
        <fullName evidence="11">Thioredoxin-dependent peroxiredoxin Bcp</fullName>
    </alternativeName>
</protein>
<dbReference type="OrthoDB" id="9812811at2"/>
<dbReference type="PANTHER" id="PTHR42801:SF4">
    <property type="entry name" value="AHPC_TSA FAMILY PROTEIN"/>
    <property type="match status" value="1"/>
</dbReference>
<dbReference type="PANTHER" id="PTHR42801">
    <property type="entry name" value="THIOREDOXIN-DEPENDENT PEROXIDE REDUCTASE"/>
    <property type="match status" value="1"/>
</dbReference>
<evidence type="ECO:0000256" key="4">
    <source>
        <dbReference type="ARBA" id="ARBA00022559"/>
    </source>
</evidence>
<dbReference type="EC" id="1.11.1.24" evidence="3"/>
<dbReference type="PIRSF" id="PIRSF000239">
    <property type="entry name" value="AHPC"/>
    <property type="match status" value="1"/>
</dbReference>
<name>A0A377J452_9HELI</name>
<evidence type="ECO:0000256" key="1">
    <source>
        <dbReference type="ARBA" id="ARBA00003330"/>
    </source>
</evidence>
<comment type="similarity">
    <text evidence="10">Belongs to the peroxiredoxin family. BCP/PrxQ subfamily.</text>
</comment>
<feature type="domain" description="Thioredoxin" evidence="16">
    <location>
        <begin position="3"/>
        <end position="150"/>
    </location>
</feature>
<dbReference type="GO" id="GO:0034599">
    <property type="term" value="P:cellular response to oxidative stress"/>
    <property type="evidence" value="ECO:0007669"/>
    <property type="project" value="TreeGrafter"/>
</dbReference>
<dbReference type="EMBL" id="UGHV01000001">
    <property type="protein sequence ID" value="STO97272.1"/>
    <property type="molecule type" value="Genomic_DNA"/>
</dbReference>
<evidence type="ECO:0000256" key="14">
    <source>
        <dbReference type="ARBA" id="ARBA00078138"/>
    </source>
</evidence>
<dbReference type="FunFam" id="3.40.30.10:FF:000007">
    <property type="entry name" value="Thioredoxin-dependent thiol peroxidase"/>
    <property type="match status" value="1"/>
</dbReference>
<organism evidence="17 18">
    <name type="scientific">Helicobacter canis</name>
    <dbReference type="NCBI Taxonomy" id="29419"/>
    <lineage>
        <taxon>Bacteria</taxon>
        <taxon>Pseudomonadati</taxon>
        <taxon>Campylobacterota</taxon>
        <taxon>Epsilonproteobacteria</taxon>
        <taxon>Campylobacterales</taxon>
        <taxon>Helicobacteraceae</taxon>
        <taxon>Helicobacter</taxon>
    </lineage>
</organism>
<dbReference type="PROSITE" id="PS51352">
    <property type="entry name" value="THIOREDOXIN_2"/>
    <property type="match status" value="1"/>
</dbReference>
<evidence type="ECO:0000256" key="11">
    <source>
        <dbReference type="ARBA" id="ARBA00042639"/>
    </source>
</evidence>
<dbReference type="CDD" id="cd03017">
    <property type="entry name" value="PRX_BCP"/>
    <property type="match status" value="1"/>
</dbReference>
<gene>
    <name evidence="17" type="primary">bcp</name>
    <name evidence="17" type="ORF">NCTC12410_01097</name>
</gene>
<dbReference type="AlphaFoldDB" id="A0A377J452"/>
<reference evidence="17 18" key="1">
    <citation type="submission" date="2018-06" db="EMBL/GenBank/DDBJ databases">
        <authorList>
            <consortium name="Pathogen Informatics"/>
            <person name="Doyle S."/>
        </authorList>
    </citation>
    <scope>NUCLEOTIDE SEQUENCE [LARGE SCALE GENOMIC DNA]</scope>
    <source>
        <strain evidence="17 18">NCTC12410</strain>
    </source>
</reference>
<comment type="function">
    <text evidence="1">Thiol-specific peroxidase that catalyzes the reduction of hydrogen peroxide and organic hydroperoxides to water and alcohols, respectively. Plays a role in cell protection against oxidative stress by detoxifying peroxides and as sensor of hydrogen peroxide-mediated signaling events.</text>
</comment>
<keyword evidence="4 17" id="KW-0575">Peroxidase</keyword>
<dbReference type="Proteomes" id="UP000254841">
    <property type="component" value="Unassembled WGS sequence"/>
</dbReference>
<evidence type="ECO:0000313" key="17">
    <source>
        <dbReference type="EMBL" id="STO97272.1"/>
    </source>
</evidence>
<evidence type="ECO:0000256" key="10">
    <source>
        <dbReference type="ARBA" id="ARBA00038489"/>
    </source>
</evidence>
<proteinExistence type="inferred from homology"/>
<evidence type="ECO:0000256" key="5">
    <source>
        <dbReference type="ARBA" id="ARBA00022862"/>
    </source>
</evidence>
<comment type="subunit">
    <text evidence="2">Monomer.</text>
</comment>
<evidence type="ECO:0000259" key="16">
    <source>
        <dbReference type="PROSITE" id="PS51352"/>
    </source>
</evidence>
<dbReference type="GO" id="GO:0045454">
    <property type="term" value="P:cell redox homeostasis"/>
    <property type="evidence" value="ECO:0007669"/>
    <property type="project" value="TreeGrafter"/>
</dbReference>
<keyword evidence="7" id="KW-1015">Disulfide bond</keyword>
<dbReference type="InterPro" id="IPR050924">
    <property type="entry name" value="Peroxiredoxin_BCP/PrxQ"/>
</dbReference>
<dbReference type="InterPro" id="IPR013766">
    <property type="entry name" value="Thioredoxin_domain"/>
</dbReference>
<evidence type="ECO:0000313" key="18">
    <source>
        <dbReference type="Proteomes" id="UP000254841"/>
    </source>
</evidence>
<dbReference type="GO" id="GO:0005737">
    <property type="term" value="C:cytoplasm"/>
    <property type="evidence" value="ECO:0007669"/>
    <property type="project" value="TreeGrafter"/>
</dbReference>
<dbReference type="Gene3D" id="3.40.30.10">
    <property type="entry name" value="Glutaredoxin"/>
    <property type="match status" value="1"/>
</dbReference>
<evidence type="ECO:0000256" key="8">
    <source>
        <dbReference type="ARBA" id="ARBA00023284"/>
    </source>
</evidence>
<accession>A0A377J452</accession>
<evidence type="ECO:0000256" key="12">
    <source>
        <dbReference type="ARBA" id="ARBA00049091"/>
    </source>
</evidence>
<feature type="active site" description="Cysteine sulfenic acid (-SOH) intermediate; for peroxidase activity" evidence="15">
    <location>
        <position position="45"/>
    </location>
</feature>
<keyword evidence="5" id="KW-0049">Antioxidant</keyword>
<dbReference type="RefSeq" id="WP_115011521.1">
    <property type="nucleotide sequence ID" value="NZ_UGHV01000001.1"/>
</dbReference>
<keyword evidence="8" id="KW-0676">Redox-active center</keyword>
<sequence>MQLQANDIAPDFKLPDAQGVEISLKDFAQKTIILYFYPKDNTPGCTIEAQDFSQLLPQFFAKNAVVIGISPDSPKCHQGFITKQDLKHILLSDKDKAVASAYGAYGKKMMYGKEVMGIIRSTFIIKSGKILHALYNVKAKGHAQAVLDML</sequence>
<dbReference type="GO" id="GO:0008379">
    <property type="term" value="F:thioredoxin peroxidase activity"/>
    <property type="evidence" value="ECO:0007669"/>
    <property type="project" value="TreeGrafter"/>
</dbReference>
<evidence type="ECO:0000256" key="6">
    <source>
        <dbReference type="ARBA" id="ARBA00023002"/>
    </source>
</evidence>
<dbReference type="Pfam" id="PF00578">
    <property type="entry name" value="AhpC-TSA"/>
    <property type="match status" value="1"/>
</dbReference>
<evidence type="ECO:0000256" key="13">
    <source>
        <dbReference type="ARBA" id="ARBA00072587"/>
    </source>
</evidence>
<evidence type="ECO:0000256" key="3">
    <source>
        <dbReference type="ARBA" id="ARBA00013017"/>
    </source>
</evidence>
<evidence type="ECO:0000256" key="15">
    <source>
        <dbReference type="PIRSR" id="PIRSR000239-1"/>
    </source>
</evidence>
<comment type="catalytic activity">
    <reaction evidence="12">
        <text>a hydroperoxide + [thioredoxin]-dithiol = an alcohol + [thioredoxin]-disulfide + H2O</text>
        <dbReference type="Rhea" id="RHEA:62620"/>
        <dbReference type="Rhea" id="RHEA-COMP:10698"/>
        <dbReference type="Rhea" id="RHEA-COMP:10700"/>
        <dbReference type="ChEBI" id="CHEBI:15377"/>
        <dbReference type="ChEBI" id="CHEBI:29950"/>
        <dbReference type="ChEBI" id="CHEBI:30879"/>
        <dbReference type="ChEBI" id="CHEBI:35924"/>
        <dbReference type="ChEBI" id="CHEBI:50058"/>
        <dbReference type="EC" id="1.11.1.24"/>
    </reaction>
</comment>
<evidence type="ECO:0000256" key="9">
    <source>
        <dbReference type="ARBA" id="ARBA00032824"/>
    </source>
</evidence>
<dbReference type="InterPro" id="IPR036249">
    <property type="entry name" value="Thioredoxin-like_sf"/>
</dbReference>
<dbReference type="InterPro" id="IPR000866">
    <property type="entry name" value="AhpC/TSA"/>
</dbReference>
<evidence type="ECO:0000256" key="2">
    <source>
        <dbReference type="ARBA" id="ARBA00011245"/>
    </source>
</evidence>
<dbReference type="InterPro" id="IPR024706">
    <property type="entry name" value="Peroxiredoxin_AhpC-typ"/>
</dbReference>
<evidence type="ECO:0000256" key="7">
    <source>
        <dbReference type="ARBA" id="ARBA00023157"/>
    </source>
</evidence>